<dbReference type="EMBL" id="ML975540">
    <property type="protein sequence ID" value="KAF1828492.1"/>
    <property type="molecule type" value="Genomic_DNA"/>
</dbReference>
<accession>A0A6A5K2P8</accession>
<keyword evidence="1" id="KW-0472">Membrane</keyword>
<proteinExistence type="predicted"/>
<dbReference type="AlphaFoldDB" id="A0A6A5K2P8"/>
<protein>
    <submittedName>
        <fullName evidence="2">Uncharacterized protein</fullName>
    </submittedName>
</protein>
<evidence type="ECO:0000313" key="3">
    <source>
        <dbReference type="Proteomes" id="UP000800040"/>
    </source>
</evidence>
<keyword evidence="1" id="KW-1133">Transmembrane helix</keyword>
<gene>
    <name evidence="2" type="ORF">BDW02DRAFT_227380</name>
</gene>
<keyword evidence="3" id="KW-1185">Reference proteome</keyword>
<organism evidence="2 3">
    <name type="scientific">Decorospora gaudefroyi</name>
    <dbReference type="NCBI Taxonomy" id="184978"/>
    <lineage>
        <taxon>Eukaryota</taxon>
        <taxon>Fungi</taxon>
        <taxon>Dikarya</taxon>
        <taxon>Ascomycota</taxon>
        <taxon>Pezizomycotina</taxon>
        <taxon>Dothideomycetes</taxon>
        <taxon>Pleosporomycetidae</taxon>
        <taxon>Pleosporales</taxon>
        <taxon>Pleosporineae</taxon>
        <taxon>Pleosporaceae</taxon>
        <taxon>Decorospora</taxon>
    </lineage>
</organism>
<sequence>MFSGPKASRRRLAGAGGGRFRLSYPSLLYAKVLCIPFLSCVARAVRSRRRCVAVCGVRSVGPSLLTSNVMSSLAVTSSTLRAPSSLPASLSPSAWHARLAAPRLQL</sequence>
<keyword evidence="1" id="KW-0812">Transmembrane</keyword>
<feature type="transmembrane region" description="Helical" evidence="1">
    <location>
        <begin position="27"/>
        <end position="45"/>
    </location>
</feature>
<evidence type="ECO:0000313" key="2">
    <source>
        <dbReference type="EMBL" id="KAF1828492.1"/>
    </source>
</evidence>
<name>A0A6A5K2P8_9PLEO</name>
<evidence type="ECO:0000256" key="1">
    <source>
        <dbReference type="SAM" id="Phobius"/>
    </source>
</evidence>
<dbReference type="Proteomes" id="UP000800040">
    <property type="component" value="Unassembled WGS sequence"/>
</dbReference>
<reference evidence="2" key="1">
    <citation type="submission" date="2020-01" db="EMBL/GenBank/DDBJ databases">
        <authorList>
            <consortium name="DOE Joint Genome Institute"/>
            <person name="Haridas S."/>
            <person name="Albert R."/>
            <person name="Binder M."/>
            <person name="Bloem J."/>
            <person name="Labutti K."/>
            <person name="Salamov A."/>
            <person name="Andreopoulos B."/>
            <person name="Baker S.E."/>
            <person name="Barry K."/>
            <person name="Bills G."/>
            <person name="Bluhm B.H."/>
            <person name="Cannon C."/>
            <person name="Castanera R."/>
            <person name="Culley D.E."/>
            <person name="Daum C."/>
            <person name="Ezra D."/>
            <person name="Gonzalez J.B."/>
            <person name="Henrissat B."/>
            <person name="Kuo A."/>
            <person name="Liang C."/>
            <person name="Lipzen A."/>
            <person name="Lutzoni F."/>
            <person name="Magnuson J."/>
            <person name="Mondo S."/>
            <person name="Nolan M."/>
            <person name="Ohm R."/>
            <person name="Pangilinan J."/>
            <person name="Park H.-J."/>
            <person name="Ramirez L."/>
            <person name="Alfaro M."/>
            <person name="Sun H."/>
            <person name="Tritt A."/>
            <person name="Yoshinaga Y."/>
            <person name="Zwiers L.-H."/>
            <person name="Turgeon B.G."/>
            <person name="Goodwin S.B."/>
            <person name="Spatafora J.W."/>
            <person name="Crous P.W."/>
            <person name="Grigoriev I.V."/>
        </authorList>
    </citation>
    <scope>NUCLEOTIDE SEQUENCE</scope>
    <source>
        <strain evidence="2">P77</strain>
    </source>
</reference>